<keyword evidence="3" id="KW-0067">ATP-binding</keyword>
<feature type="region of interest" description="Disordered" evidence="4">
    <location>
        <begin position="109"/>
        <end position="139"/>
    </location>
</feature>
<evidence type="ECO:0000256" key="3">
    <source>
        <dbReference type="ARBA" id="ARBA00022840"/>
    </source>
</evidence>
<proteinExistence type="inferred from homology"/>
<accession>A0A915P2T0</accession>
<dbReference type="InterPro" id="IPR043129">
    <property type="entry name" value="ATPase_NBD"/>
</dbReference>
<dbReference type="GO" id="GO:0140662">
    <property type="term" value="F:ATP-dependent protein folding chaperone"/>
    <property type="evidence" value="ECO:0007669"/>
    <property type="project" value="InterPro"/>
</dbReference>
<evidence type="ECO:0000313" key="5">
    <source>
        <dbReference type="Proteomes" id="UP000887560"/>
    </source>
</evidence>
<keyword evidence="2" id="KW-0547">Nucleotide-binding</keyword>
<evidence type="ECO:0000256" key="2">
    <source>
        <dbReference type="ARBA" id="ARBA00022741"/>
    </source>
</evidence>
<evidence type="ECO:0000256" key="1">
    <source>
        <dbReference type="ARBA" id="ARBA00007381"/>
    </source>
</evidence>
<evidence type="ECO:0000256" key="4">
    <source>
        <dbReference type="SAM" id="MobiDB-lite"/>
    </source>
</evidence>
<sequence>VEKAKRALSVQHQVKMEVESLIDGIDFSETLTRAKFEELNMDLFRGTLKPIDDKEKLGGKLSDDDKKTIETSVDQVISWLDANREATVEELEERKKDFEAKVQPIITKLYAAGGGPPPPGYDGGAGGPPPSGGEEKDEL</sequence>
<dbReference type="Gene3D" id="1.20.1270.10">
    <property type="match status" value="1"/>
</dbReference>
<dbReference type="FunFam" id="3.90.640.10:FF:000003">
    <property type="entry name" value="Molecular chaperone DnaK"/>
    <property type="match status" value="1"/>
</dbReference>
<dbReference type="Pfam" id="PF00012">
    <property type="entry name" value="HSP70"/>
    <property type="match status" value="1"/>
</dbReference>
<dbReference type="AlphaFoldDB" id="A0A915P2T0"/>
<dbReference type="InterPro" id="IPR013126">
    <property type="entry name" value="Hsp_70_fam"/>
</dbReference>
<dbReference type="PANTHER" id="PTHR19375">
    <property type="entry name" value="HEAT SHOCK PROTEIN 70KDA"/>
    <property type="match status" value="1"/>
</dbReference>
<evidence type="ECO:0000313" key="6">
    <source>
        <dbReference type="WBParaSite" id="scf7180000422227.g8567"/>
    </source>
</evidence>
<protein>
    <submittedName>
        <fullName evidence="6">Heat shock protein 70</fullName>
    </submittedName>
</protein>
<dbReference type="SUPFAM" id="SSF100934">
    <property type="entry name" value="Heat shock protein 70kD (HSP70), C-terminal subdomain"/>
    <property type="match status" value="1"/>
</dbReference>
<reference evidence="6" key="1">
    <citation type="submission" date="2022-11" db="UniProtKB">
        <authorList>
            <consortium name="WormBaseParasite"/>
        </authorList>
    </citation>
    <scope>IDENTIFICATION</scope>
</reference>
<dbReference type="WBParaSite" id="scf7180000422227.g8567">
    <property type="protein sequence ID" value="scf7180000422227.g8567"/>
    <property type="gene ID" value="scf7180000422227.g8567"/>
</dbReference>
<organism evidence="5 6">
    <name type="scientific">Meloidogyne floridensis</name>
    <dbReference type="NCBI Taxonomy" id="298350"/>
    <lineage>
        <taxon>Eukaryota</taxon>
        <taxon>Metazoa</taxon>
        <taxon>Ecdysozoa</taxon>
        <taxon>Nematoda</taxon>
        <taxon>Chromadorea</taxon>
        <taxon>Rhabditida</taxon>
        <taxon>Tylenchina</taxon>
        <taxon>Tylenchomorpha</taxon>
        <taxon>Tylenchoidea</taxon>
        <taxon>Meloidogynidae</taxon>
        <taxon>Meloidogyninae</taxon>
        <taxon>Meloidogyne</taxon>
    </lineage>
</organism>
<dbReference type="Gene3D" id="3.90.640.10">
    <property type="entry name" value="Actin, Chain A, domain 4"/>
    <property type="match status" value="1"/>
</dbReference>
<dbReference type="Proteomes" id="UP000887560">
    <property type="component" value="Unplaced"/>
</dbReference>
<comment type="similarity">
    <text evidence="1">Belongs to the heat shock protein 70 family.</text>
</comment>
<dbReference type="GO" id="GO:0005524">
    <property type="term" value="F:ATP binding"/>
    <property type="evidence" value="ECO:0007669"/>
    <property type="project" value="UniProtKB-KW"/>
</dbReference>
<dbReference type="SUPFAM" id="SSF53067">
    <property type="entry name" value="Actin-like ATPase domain"/>
    <property type="match status" value="1"/>
</dbReference>
<keyword evidence="5" id="KW-1185">Reference proteome</keyword>
<dbReference type="InterPro" id="IPR029048">
    <property type="entry name" value="HSP70_C_sf"/>
</dbReference>
<name>A0A915P2T0_9BILA</name>